<name>A0ACA9Y5F3_9ASCO</name>
<comment type="caution">
    <text evidence="1">The sequence shown here is derived from an EMBL/GenBank/DDBJ whole genome shotgun (WGS) entry which is preliminary data.</text>
</comment>
<organism evidence="1 2">
    <name type="scientific">[Candida] jaroonii</name>
    <dbReference type="NCBI Taxonomy" id="467808"/>
    <lineage>
        <taxon>Eukaryota</taxon>
        <taxon>Fungi</taxon>
        <taxon>Dikarya</taxon>
        <taxon>Ascomycota</taxon>
        <taxon>Saccharomycotina</taxon>
        <taxon>Pichiomycetes</taxon>
        <taxon>Debaryomycetaceae</taxon>
        <taxon>Yamadazyma</taxon>
    </lineage>
</organism>
<evidence type="ECO:0000313" key="2">
    <source>
        <dbReference type="Proteomes" id="UP001152531"/>
    </source>
</evidence>
<accession>A0ACA9Y5F3</accession>
<evidence type="ECO:0000313" key="1">
    <source>
        <dbReference type="EMBL" id="CAH6720000.1"/>
    </source>
</evidence>
<dbReference type="EMBL" id="CALSDN010000003">
    <property type="protein sequence ID" value="CAH6720000.1"/>
    <property type="molecule type" value="Genomic_DNA"/>
</dbReference>
<proteinExistence type="predicted"/>
<keyword evidence="2" id="KW-1185">Reference proteome</keyword>
<reference evidence="1" key="1">
    <citation type="submission" date="2022-06" db="EMBL/GenBank/DDBJ databases">
        <authorList>
            <person name="Legras J.-L."/>
            <person name="Devillers H."/>
            <person name="Grondin C."/>
        </authorList>
    </citation>
    <scope>NUCLEOTIDE SEQUENCE</scope>
    <source>
        <strain evidence="1">CLIB 1444</strain>
    </source>
</reference>
<gene>
    <name evidence="1" type="ORF">CLIB1444_03S02190</name>
</gene>
<protein>
    <submittedName>
        <fullName evidence="1">RQC trigger complex subunit Rqt4p</fullName>
    </submittedName>
</protein>
<dbReference type="Proteomes" id="UP001152531">
    <property type="component" value="Unassembled WGS sequence"/>
</dbReference>
<sequence length="478" mass="55340">MSTKQRLQLAQSLAEIIPLDPETCNQMIDYGMTLKSESEIFEHFSNMLGESDATTEFLMKFMSIKNDKKAKPSIPEPVTPQAEKKIPKKAWTKPVEEPPKDTQKVKTKKPTSTITSDLLKSEEKEDKKDTKRSRRRNLDNLKDLEQLLNSLEVSNSKDSYKACYCNATRHPLFDIAPNCLNCGKIICAKEGLQPCSFCGHDLISQSEKQEIRKILLQEKQELELKSPTETPPPETKHKAKKIVISMNAGENLWKAQDKALKAAEAEKKLQHDKEKEEREKREIQSQQEKELQYYSDISDKNPDLVAAQERLNTLLEFQENGTERTKIIDNAADYELTSNTGNMWLSATERALRLKKQQKQLRKYEENEIKRTGKGKRTVEMVIKDGKVTMVEKYGEDNDQEEDDQDIKELENQLKDTKRIHEQSLAQNVWDYEADEHKWEKPVYAPKETTKQVEDLPVLKPRVQFDKFDETELVVNSY</sequence>